<dbReference type="EMBL" id="BDQF01000011">
    <property type="protein sequence ID" value="GAW81433.1"/>
    <property type="molecule type" value="Genomic_DNA"/>
</dbReference>
<evidence type="ECO:0000313" key="2">
    <source>
        <dbReference type="Proteomes" id="UP000195521"/>
    </source>
</evidence>
<evidence type="ECO:0000313" key="1">
    <source>
        <dbReference type="EMBL" id="GAW81433.1"/>
    </source>
</evidence>
<dbReference type="Proteomes" id="UP000195521">
    <property type="component" value="Unassembled WGS sequence"/>
</dbReference>
<reference evidence="2" key="1">
    <citation type="submission" date="2017-04" db="EMBL/GenBank/DDBJ databases">
        <title>Plasmodium gonderi genome.</title>
        <authorList>
            <person name="Arisue N."/>
            <person name="Honma H."/>
            <person name="Kawai S."/>
            <person name="Tougan T."/>
            <person name="Tanabe K."/>
            <person name="Horii T."/>
        </authorList>
    </citation>
    <scope>NUCLEOTIDE SEQUENCE [LARGE SCALE GENOMIC DNA]</scope>
    <source>
        <strain evidence="2">ATCC 30045</strain>
    </source>
</reference>
<keyword evidence="2" id="KW-1185">Reference proteome</keyword>
<dbReference type="GeneID" id="39748156"/>
<organism evidence="1 2">
    <name type="scientific">Plasmodium gonderi</name>
    <dbReference type="NCBI Taxonomy" id="77519"/>
    <lineage>
        <taxon>Eukaryota</taxon>
        <taxon>Sar</taxon>
        <taxon>Alveolata</taxon>
        <taxon>Apicomplexa</taxon>
        <taxon>Aconoidasida</taxon>
        <taxon>Haemosporida</taxon>
        <taxon>Plasmodiidae</taxon>
        <taxon>Plasmodium</taxon>
        <taxon>Plasmodium (Plasmodium)</taxon>
    </lineage>
</organism>
<dbReference type="OMA" id="ICKRCYM"/>
<sequence>MDALTYLKEYSKIFEFVNHRKKSEENHKEENGKTCLKEEKHYSKMNGKSTCITPTSCVEEKNRSRKSYIYRKNENKYQRSKTHKANEYDLSENVADSSNLSLKTKSKLIVNYGKYEIKRYKKDTMKKYKTDFERICICKKCYMNQMHEKKKRTTVYTLEFNNSVDSENMCKYNFVKRNTSIHYDLAYIINKHHHKRLTEEGNQVMVGEHFPEEIPHKKNLFHFLNSIFSVN</sequence>
<proteinExistence type="predicted"/>
<dbReference type="RefSeq" id="XP_028544022.1">
    <property type="nucleotide sequence ID" value="XM_028688221.1"/>
</dbReference>
<dbReference type="OrthoDB" id="392460at2759"/>
<comment type="caution">
    <text evidence="1">The sequence shown here is derived from an EMBL/GenBank/DDBJ whole genome shotgun (WGS) entry which is preliminary data.</text>
</comment>
<gene>
    <name evidence="1" type="ORF">PGO_101910</name>
</gene>
<name>A0A1Y1JM21_PLAGO</name>
<protein>
    <submittedName>
        <fullName evidence="1">Uncharacterized protein</fullName>
    </submittedName>
</protein>
<dbReference type="AlphaFoldDB" id="A0A1Y1JM21"/>
<accession>A0A1Y1JM21</accession>